<proteinExistence type="predicted"/>
<dbReference type="EMBL" id="LT629701">
    <property type="protein sequence ID" value="SDN21840.1"/>
    <property type="molecule type" value="Genomic_DNA"/>
</dbReference>
<sequence>MQIKKKLSATLVTLAAAGGMVLTAPAADACEGNGPNGWNCRHTISGGHKISILFYGDSRTMADWDNGHYYTHLDRSLDGSKTWNGPLATDCTGWH</sequence>
<dbReference type="AlphaFoldDB" id="A0A1G9ZKN7"/>
<protein>
    <recommendedName>
        <fullName evidence="4">Peptidase inhibitor family I36</fullName>
    </recommendedName>
</protein>
<reference evidence="2 3" key="1">
    <citation type="submission" date="2016-10" db="EMBL/GenBank/DDBJ databases">
        <authorList>
            <person name="de Groot N.N."/>
        </authorList>
    </citation>
    <scope>NUCLEOTIDE SEQUENCE [LARGE SCALE GENOMIC DNA]</scope>
    <source>
        <strain evidence="2 3">DSM 44149</strain>
    </source>
</reference>
<evidence type="ECO:0000313" key="2">
    <source>
        <dbReference type="EMBL" id="SDN21840.1"/>
    </source>
</evidence>
<evidence type="ECO:0000256" key="1">
    <source>
        <dbReference type="SAM" id="SignalP"/>
    </source>
</evidence>
<evidence type="ECO:0000313" key="3">
    <source>
        <dbReference type="Proteomes" id="UP000183376"/>
    </source>
</evidence>
<organism evidence="2 3">
    <name type="scientific">Allokutzneria albata</name>
    <name type="common">Kibdelosporangium albatum</name>
    <dbReference type="NCBI Taxonomy" id="211114"/>
    <lineage>
        <taxon>Bacteria</taxon>
        <taxon>Bacillati</taxon>
        <taxon>Actinomycetota</taxon>
        <taxon>Actinomycetes</taxon>
        <taxon>Pseudonocardiales</taxon>
        <taxon>Pseudonocardiaceae</taxon>
        <taxon>Allokutzneria</taxon>
    </lineage>
</organism>
<feature type="signal peptide" evidence="1">
    <location>
        <begin position="1"/>
        <end position="26"/>
    </location>
</feature>
<dbReference type="Proteomes" id="UP000183376">
    <property type="component" value="Chromosome I"/>
</dbReference>
<feature type="chain" id="PRO_5038331883" description="Peptidase inhibitor family I36" evidence="1">
    <location>
        <begin position="27"/>
        <end position="95"/>
    </location>
</feature>
<dbReference type="STRING" id="211114.SAMN04489726_5564"/>
<keyword evidence="3" id="KW-1185">Reference proteome</keyword>
<dbReference type="RefSeq" id="WP_030429945.1">
    <property type="nucleotide sequence ID" value="NZ_JOEF01000009.1"/>
</dbReference>
<name>A0A1G9ZKN7_ALLAB</name>
<accession>A0A1G9ZKN7</accession>
<evidence type="ECO:0008006" key="4">
    <source>
        <dbReference type="Google" id="ProtNLM"/>
    </source>
</evidence>
<gene>
    <name evidence="2" type="ORF">SAMN04489726_5564</name>
</gene>
<keyword evidence="1" id="KW-0732">Signal</keyword>